<dbReference type="PANTHER" id="PTHR13950">
    <property type="entry name" value="RABCONNECTIN-RELATED"/>
    <property type="match status" value="1"/>
</dbReference>
<protein>
    <submittedName>
        <fullName evidence="2">DmX-like protein 1</fullName>
    </submittedName>
</protein>
<dbReference type="SUPFAM" id="SSF50978">
    <property type="entry name" value="WD40 repeat-like"/>
    <property type="match status" value="2"/>
</dbReference>
<dbReference type="InterPro" id="IPR036322">
    <property type="entry name" value="WD40_repeat_dom_sf"/>
</dbReference>
<dbReference type="Proteomes" id="UP000031036">
    <property type="component" value="Unassembled WGS sequence"/>
</dbReference>
<dbReference type="GO" id="GO:0043291">
    <property type="term" value="C:RAVE complex"/>
    <property type="evidence" value="ECO:0007669"/>
    <property type="project" value="TreeGrafter"/>
</dbReference>
<accession>A0A0B2VVD5</accession>
<dbReference type="OMA" id="MMKEHET"/>
<dbReference type="InterPro" id="IPR015943">
    <property type="entry name" value="WD40/YVTN_repeat-like_dom_sf"/>
</dbReference>
<reference evidence="2 3" key="1">
    <citation type="submission" date="2014-11" db="EMBL/GenBank/DDBJ databases">
        <title>Genetic blueprint of the zoonotic pathogen Toxocara canis.</title>
        <authorList>
            <person name="Zhu X.-Q."/>
            <person name="Korhonen P.K."/>
            <person name="Cai H."/>
            <person name="Young N.D."/>
            <person name="Nejsum P."/>
            <person name="von Samson-Himmelstjerna G."/>
            <person name="Boag P.R."/>
            <person name="Tan P."/>
            <person name="Li Q."/>
            <person name="Min J."/>
            <person name="Yang Y."/>
            <person name="Wang X."/>
            <person name="Fang X."/>
            <person name="Hall R.S."/>
            <person name="Hofmann A."/>
            <person name="Sternberg P.W."/>
            <person name="Jex A.R."/>
            <person name="Gasser R.B."/>
        </authorList>
    </citation>
    <scope>NUCLEOTIDE SEQUENCE [LARGE SCALE GENOMIC DNA]</scope>
    <source>
        <strain evidence="2">PN_DK_2014</strain>
    </source>
</reference>
<dbReference type="Gene3D" id="2.130.10.10">
    <property type="entry name" value="YVTN repeat-like/Quinoprotein amine dehydrogenase"/>
    <property type="match status" value="1"/>
</dbReference>
<name>A0A0B2VVD5_TOXCA</name>
<dbReference type="OrthoDB" id="342131at2759"/>
<evidence type="ECO:0000313" key="2">
    <source>
        <dbReference type="EMBL" id="KHN85277.1"/>
    </source>
</evidence>
<organism evidence="2 3">
    <name type="scientific">Toxocara canis</name>
    <name type="common">Canine roundworm</name>
    <dbReference type="NCBI Taxonomy" id="6265"/>
    <lineage>
        <taxon>Eukaryota</taxon>
        <taxon>Metazoa</taxon>
        <taxon>Ecdysozoa</taxon>
        <taxon>Nematoda</taxon>
        <taxon>Chromadorea</taxon>
        <taxon>Rhabditida</taxon>
        <taxon>Spirurina</taxon>
        <taxon>Ascaridomorpha</taxon>
        <taxon>Ascaridoidea</taxon>
        <taxon>Toxocaridae</taxon>
        <taxon>Toxocara</taxon>
    </lineage>
</organism>
<feature type="region of interest" description="Disordered" evidence="1">
    <location>
        <begin position="456"/>
        <end position="494"/>
    </location>
</feature>
<evidence type="ECO:0000256" key="1">
    <source>
        <dbReference type="SAM" id="MobiDB-lite"/>
    </source>
</evidence>
<gene>
    <name evidence="2" type="primary">DMXL1</name>
    <name evidence="2" type="ORF">Tcan_17246</name>
</gene>
<dbReference type="InterPro" id="IPR001680">
    <property type="entry name" value="WD40_rpt"/>
</dbReference>
<feature type="region of interest" description="Disordered" evidence="1">
    <location>
        <begin position="1113"/>
        <end position="1147"/>
    </location>
</feature>
<dbReference type="Pfam" id="PF00400">
    <property type="entry name" value="WD40"/>
    <property type="match status" value="1"/>
</dbReference>
<evidence type="ECO:0000313" key="3">
    <source>
        <dbReference type="Proteomes" id="UP000031036"/>
    </source>
</evidence>
<dbReference type="PANTHER" id="PTHR13950:SF9">
    <property type="entry name" value="RABCONNECTIN-3A"/>
    <property type="match status" value="1"/>
</dbReference>
<dbReference type="InterPro" id="IPR052208">
    <property type="entry name" value="DmX-like/RAVE_component"/>
</dbReference>
<dbReference type="EMBL" id="JPKZ01000838">
    <property type="protein sequence ID" value="KHN85277.1"/>
    <property type="molecule type" value="Genomic_DNA"/>
</dbReference>
<proteinExistence type="predicted"/>
<feature type="compositionally biased region" description="Polar residues" evidence="1">
    <location>
        <begin position="1580"/>
        <end position="1589"/>
    </location>
</feature>
<comment type="caution">
    <text evidence="2">The sequence shown here is derived from an EMBL/GenBank/DDBJ whole genome shotgun (WGS) entry which is preliminary data.</text>
</comment>
<dbReference type="SMART" id="SM00320">
    <property type="entry name" value="WD40"/>
    <property type="match status" value="4"/>
</dbReference>
<keyword evidence="3" id="KW-1185">Reference proteome</keyword>
<dbReference type="GO" id="GO:0007035">
    <property type="term" value="P:vacuolar acidification"/>
    <property type="evidence" value="ECO:0007669"/>
    <property type="project" value="TreeGrafter"/>
</dbReference>
<sequence>MSAHQVITGALNRGENVFAVGSVEGINFTVCAVGSDVVILSSSFERVQVIPGSCLETERIVRCVNCCPDSGKIAATYGNLIRLFEPVSQSTEKLKHKLNYQWYETQSLAMDSVVGPVLWNLEGLRLLVCCDNRLLLYQHSSLSAAIYRSRMQTPVMFSISEEEHDTQATDVFPAAWECVWSVELAAAPKYIRYSPDGTLFATCGVNDRVVKIWYQEEDAISRSGSVQFSFTYLQHPMPVCGFEWRKTGRYMSRRCVQNVLLTWCEDNTARIWKETPAVSFALQMNSDFADAVFADKNTPAKFSYKSNKMWNARSKMISRLKNLINDKKKKVDDSLQGSLQSPLLSSNSCIDMTNVVQNAVTVHFHLAASINAENDCLLVPSMENTLAGQKPFAVHWLNNKELVYGIGAEKLLAEALIGDQTLGSSLSESAAVQRGSIVASGSSDAATVEVQSEGVSLRSGELPVESALSTGSGGPQSDRVNRGPSGGSLTETTTSKDSLDLKLELLIKQWLRSSDILFAVHPVDGSLLTWTVEWLDDACRQPTISFTSRFPSAFPLTDAASLNPYLSTFNPHDPLYVDIIQRHLPSSEHDDSTAPCKLTGRALERHSANMLYLLTSHENGSLNLWHLSMDENSNFTTILNISHASRMCGHRFQISQVVAHPVLPLMLTASQFGDTGEKMHGDGRAELILWKINPVGPLCKSGGVRELARMTARSSKSFTSIAWIPAILPSCTLGSVCNSPSSCFVASENGGLQVYQAVVDAAGLLAEIYASEMRAHVHSSASSTTGDDLTPSDENNSMRARQSLKETFNVASTQSTAKPGCVLRLTQIADAQHDANNLLLLHVFNERLMLGSEDDASNTLDTDAAVIDRTRSPIFSDRYFVVVVERNGNTARIKMWSLDISSQQPQPIKNYDVDERDGTTDRNAPTPYYRAASPVAPSAAQLILHSQKVCDQQLPLPDGVHMLSIVPAAGHLPSSNLYPACRAPYVLLSSCSDEHIRFWKCVRRETPHGTVCYLWQKWGMISDIVDSDLEMDGQIFSVSSAHSGRFACAYMPEGMVISSAANARSVKVGVFECESSGGVEWLREDTLLIDNKPFLKQAVDSQNGVVRESNDLREEGWPPTEMSLPHSGKLQKGISSKPGPGHPTEQMKRVVSDKFVRTKQLYEKLRLNDLVRIDWVSTEDGSHILTVGVGSSVYMYTQVSQGIAQRNIVMMKEHETHRRAPLRKASSLASPERISTRLGIAQRNIVMMKEHETHRRAPLRKASSLASPERISTRLVRWLCIRSLELKSADGLPPLPTTLTWVRDGLLIVGMHSEMRCYNQWNLVATAIQRSDSTDEKQKEYLIKKKTTNNQLGLPTLSISPSHSMLDQLSKKSKMDSSVTNKQKLLKEIMHRVMSAPRDLQDLLSKDEHVLQAVSDEGLFEAARLASPILPQYHPKQLIELLNSGKTRKVKAILLHVLNCLKQSNVSIPNLLSRAASIRKMSVSEPNDSSAVGVPGQIVDVSRGLSDTFDDANPEYDELDGIAPLPLYLLMSADNASESEDGQKAANIDDENLYNSLFDVGQVEEDLDEMLGTDGEFRPQSRSRSNSISADAGPLADRVSTVFTARHNRLLTEFLTHTHLPGLSSVDQMHLLAVADTLSHFSADVMDRLAQANAGQRINDHNFFVLKRCWGGI</sequence>
<feature type="region of interest" description="Disordered" evidence="1">
    <location>
        <begin position="1573"/>
        <end position="1592"/>
    </location>
</feature>
<dbReference type="STRING" id="6265.A0A0B2VVD5"/>